<evidence type="ECO:0000256" key="5">
    <source>
        <dbReference type="PROSITE-ProRule" id="PRU00277"/>
    </source>
</evidence>
<name>A0AA35SSG0_GEOBA</name>
<dbReference type="InterPro" id="IPR001179">
    <property type="entry name" value="PPIase_FKBP_dom"/>
</dbReference>
<proteinExistence type="predicted"/>
<dbReference type="EMBL" id="CASHTH010002736">
    <property type="protein sequence ID" value="CAI8034507.1"/>
    <property type="molecule type" value="Genomic_DNA"/>
</dbReference>
<dbReference type="PANTHER" id="PTHR10516">
    <property type="entry name" value="PEPTIDYL-PROLYL CIS-TRANS ISOMERASE"/>
    <property type="match status" value="1"/>
</dbReference>
<sequence>MAQLVVQGVMKQVLKEAPAGARAVQRGDNVTVHCTGHLQSTMKKFWSTRDPGQRVFSFQVGMGKVIQGWDDGCLTMKIGEGARFSLSAEKAYGSSGFPAWGIPPNAPLVFDIEIVSIS</sequence>
<reference evidence="7" key="1">
    <citation type="submission" date="2023-03" db="EMBL/GenBank/DDBJ databases">
        <authorList>
            <person name="Steffen K."/>
            <person name="Cardenas P."/>
        </authorList>
    </citation>
    <scope>NUCLEOTIDE SEQUENCE</scope>
</reference>
<dbReference type="Pfam" id="PF00254">
    <property type="entry name" value="FKBP_C"/>
    <property type="match status" value="1"/>
</dbReference>
<comment type="caution">
    <text evidence="7">The sequence shown here is derived from an EMBL/GenBank/DDBJ whole genome shotgun (WGS) entry which is preliminary data.</text>
</comment>
<dbReference type="InterPro" id="IPR050689">
    <property type="entry name" value="FKBP-type_PPIase"/>
</dbReference>
<evidence type="ECO:0000313" key="7">
    <source>
        <dbReference type="EMBL" id="CAI8034507.1"/>
    </source>
</evidence>
<keyword evidence="3 5" id="KW-0697">Rotamase</keyword>
<keyword evidence="8" id="KW-1185">Reference proteome</keyword>
<dbReference type="InterPro" id="IPR046357">
    <property type="entry name" value="PPIase_dom_sf"/>
</dbReference>
<comment type="catalytic activity">
    <reaction evidence="1 5">
        <text>[protein]-peptidylproline (omega=180) = [protein]-peptidylproline (omega=0)</text>
        <dbReference type="Rhea" id="RHEA:16237"/>
        <dbReference type="Rhea" id="RHEA-COMP:10747"/>
        <dbReference type="Rhea" id="RHEA-COMP:10748"/>
        <dbReference type="ChEBI" id="CHEBI:83833"/>
        <dbReference type="ChEBI" id="CHEBI:83834"/>
        <dbReference type="EC" id="5.2.1.8"/>
    </reaction>
</comment>
<feature type="domain" description="PPIase FKBP-type" evidence="6">
    <location>
        <begin position="27"/>
        <end position="118"/>
    </location>
</feature>
<dbReference type="GO" id="GO:0005737">
    <property type="term" value="C:cytoplasm"/>
    <property type="evidence" value="ECO:0007669"/>
    <property type="project" value="TreeGrafter"/>
</dbReference>
<protein>
    <recommendedName>
        <fullName evidence="2 5">peptidylprolyl isomerase</fullName>
        <ecNumber evidence="2 5">5.2.1.8</ecNumber>
    </recommendedName>
</protein>
<evidence type="ECO:0000313" key="8">
    <source>
        <dbReference type="Proteomes" id="UP001174909"/>
    </source>
</evidence>
<dbReference type="SUPFAM" id="SSF54534">
    <property type="entry name" value="FKBP-like"/>
    <property type="match status" value="1"/>
</dbReference>
<accession>A0AA35SSG0</accession>
<dbReference type="PROSITE" id="PS50059">
    <property type="entry name" value="FKBP_PPIASE"/>
    <property type="match status" value="1"/>
</dbReference>
<dbReference type="EC" id="5.2.1.8" evidence="2 5"/>
<dbReference type="Proteomes" id="UP001174909">
    <property type="component" value="Unassembled WGS sequence"/>
</dbReference>
<dbReference type="GO" id="GO:0003755">
    <property type="term" value="F:peptidyl-prolyl cis-trans isomerase activity"/>
    <property type="evidence" value="ECO:0007669"/>
    <property type="project" value="UniProtKB-KW"/>
</dbReference>
<dbReference type="PANTHER" id="PTHR10516:SF443">
    <property type="entry name" value="FK506-BINDING PROTEIN 59-RELATED"/>
    <property type="match status" value="1"/>
</dbReference>
<evidence type="ECO:0000256" key="4">
    <source>
        <dbReference type="ARBA" id="ARBA00023235"/>
    </source>
</evidence>
<evidence type="ECO:0000256" key="3">
    <source>
        <dbReference type="ARBA" id="ARBA00023110"/>
    </source>
</evidence>
<gene>
    <name evidence="7" type="ORF">GBAR_LOCUS19418</name>
</gene>
<evidence type="ECO:0000259" key="6">
    <source>
        <dbReference type="PROSITE" id="PS50059"/>
    </source>
</evidence>
<evidence type="ECO:0000256" key="2">
    <source>
        <dbReference type="ARBA" id="ARBA00013194"/>
    </source>
</evidence>
<dbReference type="AlphaFoldDB" id="A0AA35SSG0"/>
<keyword evidence="4 5" id="KW-0413">Isomerase</keyword>
<evidence type="ECO:0000256" key="1">
    <source>
        <dbReference type="ARBA" id="ARBA00000971"/>
    </source>
</evidence>
<organism evidence="7 8">
    <name type="scientific">Geodia barretti</name>
    <name type="common">Barrett's horny sponge</name>
    <dbReference type="NCBI Taxonomy" id="519541"/>
    <lineage>
        <taxon>Eukaryota</taxon>
        <taxon>Metazoa</taxon>
        <taxon>Porifera</taxon>
        <taxon>Demospongiae</taxon>
        <taxon>Heteroscleromorpha</taxon>
        <taxon>Tetractinellida</taxon>
        <taxon>Astrophorina</taxon>
        <taxon>Geodiidae</taxon>
        <taxon>Geodia</taxon>
    </lineage>
</organism>
<dbReference type="Gene3D" id="3.10.50.40">
    <property type="match status" value="1"/>
</dbReference>